<sequence>MKSRGEVLISKEKVLQNRAAIDQPERLRRMLAVAATESGDGGDASLLREQEGERGTTRDVAGTTEKNAAALVHEDEACADGGR</sequence>
<dbReference type="EMBL" id="JASCZI010212920">
    <property type="protein sequence ID" value="MED6200551.1"/>
    <property type="molecule type" value="Genomic_DNA"/>
</dbReference>
<evidence type="ECO:0000313" key="2">
    <source>
        <dbReference type="EMBL" id="MED6200551.1"/>
    </source>
</evidence>
<reference evidence="2 3" key="1">
    <citation type="journal article" date="2023" name="Plants (Basel)">
        <title>Bridging the Gap: Combining Genomics and Transcriptomics Approaches to Understand Stylosanthes scabra, an Orphan Legume from the Brazilian Caatinga.</title>
        <authorList>
            <person name="Ferreira-Neto J.R.C."/>
            <person name="da Silva M.D."/>
            <person name="Binneck E."/>
            <person name="de Melo N.F."/>
            <person name="da Silva R.H."/>
            <person name="de Melo A.L.T.M."/>
            <person name="Pandolfi V."/>
            <person name="Bustamante F.O."/>
            <person name="Brasileiro-Vidal A.C."/>
            <person name="Benko-Iseppon A.M."/>
        </authorList>
    </citation>
    <scope>NUCLEOTIDE SEQUENCE [LARGE SCALE GENOMIC DNA]</scope>
    <source>
        <tissue evidence="2">Leaves</tissue>
    </source>
</reference>
<feature type="compositionally biased region" description="Basic and acidic residues" evidence="1">
    <location>
        <begin position="72"/>
        <end position="83"/>
    </location>
</feature>
<evidence type="ECO:0000256" key="1">
    <source>
        <dbReference type="SAM" id="MobiDB-lite"/>
    </source>
</evidence>
<feature type="compositionally biased region" description="Basic and acidic residues" evidence="1">
    <location>
        <begin position="46"/>
        <end position="57"/>
    </location>
</feature>
<accession>A0ABU6XSF7</accession>
<dbReference type="Proteomes" id="UP001341840">
    <property type="component" value="Unassembled WGS sequence"/>
</dbReference>
<gene>
    <name evidence="2" type="ORF">PIB30_086267</name>
</gene>
<protein>
    <submittedName>
        <fullName evidence="2">Uncharacterized protein</fullName>
    </submittedName>
</protein>
<evidence type="ECO:0000313" key="3">
    <source>
        <dbReference type="Proteomes" id="UP001341840"/>
    </source>
</evidence>
<comment type="caution">
    <text evidence="2">The sequence shown here is derived from an EMBL/GenBank/DDBJ whole genome shotgun (WGS) entry which is preliminary data.</text>
</comment>
<name>A0ABU6XSF7_9FABA</name>
<keyword evidence="3" id="KW-1185">Reference proteome</keyword>
<feature type="region of interest" description="Disordered" evidence="1">
    <location>
        <begin position="37"/>
        <end position="83"/>
    </location>
</feature>
<organism evidence="2 3">
    <name type="scientific">Stylosanthes scabra</name>
    <dbReference type="NCBI Taxonomy" id="79078"/>
    <lineage>
        <taxon>Eukaryota</taxon>
        <taxon>Viridiplantae</taxon>
        <taxon>Streptophyta</taxon>
        <taxon>Embryophyta</taxon>
        <taxon>Tracheophyta</taxon>
        <taxon>Spermatophyta</taxon>
        <taxon>Magnoliopsida</taxon>
        <taxon>eudicotyledons</taxon>
        <taxon>Gunneridae</taxon>
        <taxon>Pentapetalae</taxon>
        <taxon>rosids</taxon>
        <taxon>fabids</taxon>
        <taxon>Fabales</taxon>
        <taxon>Fabaceae</taxon>
        <taxon>Papilionoideae</taxon>
        <taxon>50 kb inversion clade</taxon>
        <taxon>dalbergioids sensu lato</taxon>
        <taxon>Dalbergieae</taxon>
        <taxon>Pterocarpus clade</taxon>
        <taxon>Stylosanthes</taxon>
    </lineage>
</organism>
<proteinExistence type="predicted"/>